<dbReference type="PANTHER" id="PTHR12147:SF22">
    <property type="entry name" value="ENDOPLASMIC RETICULUM METALLOPEPTIDASE 1"/>
    <property type="match status" value="1"/>
</dbReference>
<evidence type="ECO:0000313" key="17">
    <source>
        <dbReference type="Proteomes" id="UP001180020"/>
    </source>
</evidence>
<evidence type="ECO:0000256" key="6">
    <source>
        <dbReference type="ARBA" id="ARBA00022723"/>
    </source>
</evidence>
<proteinExistence type="inferred from homology"/>
<evidence type="ECO:0000256" key="3">
    <source>
        <dbReference type="ARBA" id="ARBA00010918"/>
    </source>
</evidence>
<keyword evidence="4" id="KW-0645">Protease</keyword>
<keyword evidence="12 14" id="KW-0472">Membrane</keyword>
<keyword evidence="11" id="KW-0482">Metalloprotease</keyword>
<feature type="transmembrane region" description="Helical" evidence="14">
    <location>
        <begin position="12"/>
        <end position="32"/>
    </location>
</feature>
<accession>A0AAV9EZ24</accession>
<keyword evidence="7" id="KW-0378">Hydrolase</keyword>
<sequence>MGFLRLNPGDRTAFKCLIALAVMYGLMSVLAYRILHVKHVRPLPADAPPDLFSEARAVEHVRYLTKEIDGRQEGRPGLQEAARYIKGQLQLIAERAGPEYRIEIDESTVDGSFNMMFLRHSISLGYRNHTNIAMRISSANSKDMDPSVLVNGHFDSPLGSPGAGDCGSCVASMLEMARLIIDSNWIPPQPVIFLFNGAEELFLLPEEDMLVSQKTTWNEDCDTETRILTHGKVVRMYSKRNGLRNSKNGLGRGSHGFAKTHKWFNTIGAFINIEASGSGGPDLVCQSGPGSWPSVVYAQSAVHPMAQSAAQDVFGIIPGDTDYRIFANDVGSIPGLDIIFVLGERKFHAVEADGKEDDRPIFFDYLSWTMTLFVDYHYHHGTSAGDIAYSNDGCIEAIFLKLCNELVLSDEARFWGAFGLYAIISLVYLLAGLGGGFLTFFLSLSMIPAWISFSLTRKYFGHQSLKSMAGYVIFLIPFIVYTVYFGGFITQFVIEKMGMMGSLPQPYGYFVPDIIVAAVIGIVTGYCVGPLIPVVGHWLGRSTVLQFLLQIGVLALAVSSQLFPYSTAAPKRLVIQHSFLTEDSSTITESRYEFSVVDANSLAFVFKLAPEAAETLQIGPGFSFETANYSDRSSWVLQKLCVEAHHPTYVDSVEGAIRTGHFGWRPTVPKL</sequence>
<dbReference type="InterPro" id="IPR007484">
    <property type="entry name" value="Peptidase_M28"/>
</dbReference>
<dbReference type="GO" id="GO:0005789">
    <property type="term" value="C:endoplasmic reticulum membrane"/>
    <property type="evidence" value="ECO:0007669"/>
    <property type="project" value="UniProtKB-SubCell"/>
</dbReference>
<dbReference type="Pfam" id="PF04389">
    <property type="entry name" value="Peptidase_M28"/>
    <property type="match status" value="1"/>
</dbReference>
<feature type="transmembrane region" description="Helical" evidence="14">
    <location>
        <begin position="468"/>
        <end position="494"/>
    </location>
</feature>
<comment type="similarity">
    <text evidence="3">Belongs to the peptidase M28 family.</text>
</comment>
<evidence type="ECO:0000256" key="8">
    <source>
        <dbReference type="ARBA" id="ARBA00022824"/>
    </source>
</evidence>
<comment type="cofactor">
    <cofactor evidence="1">
        <name>Zn(2+)</name>
        <dbReference type="ChEBI" id="CHEBI:29105"/>
    </cofactor>
</comment>
<feature type="domain" description="Peptidase M28" evidence="15">
    <location>
        <begin position="131"/>
        <end position="349"/>
    </location>
</feature>
<dbReference type="Proteomes" id="UP001180020">
    <property type="component" value="Unassembled WGS sequence"/>
</dbReference>
<keyword evidence="17" id="KW-1185">Reference proteome</keyword>
<comment type="caution">
    <text evidence="16">The sequence shown here is derived from an EMBL/GenBank/DDBJ whole genome shotgun (WGS) entry which is preliminary data.</text>
</comment>
<feature type="transmembrane region" description="Helical" evidence="14">
    <location>
        <begin position="547"/>
        <end position="565"/>
    </location>
</feature>
<dbReference type="SUPFAM" id="SSF53187">
    <property type="entry name" value="Zn-dependent exopeptidases"/>
    <property type="match status" value="1"/>
</dbReference>
<evidence type="ECO:0000256" key="7">
    <source>
        <dbReference type="ARBA" id="ARBA00022801"/>
    </source>
</evidence>
<comment type="subcellular location">
    <subcellularLocation>
        <location evidence="2">Endoplasmic reticulum membrane</location>
        <topology evidence="2">Multi-pass membrane protein</topology>
    </subcellularLocation>
</comment>
<dbReference type="InterPro" id="IPR045175">
    <property type="entry name" value="M28_fam"/>
</dbReference>
<evidence type="ECO:0000256" key="4">
    <source>
        <dbReference type="ARBA" id="ARBA00022670"/>
    </source>
</evidence>
<keyword evidence="6" id="KW-0479">Metal-binding</keyword>
<dbReference type="GO" id="GO:0006508">
    <property type="term" value="P:proteolysis"/>
    <property type="evidence" value="ECO:0007669"/>
    <property type="project" value="UniProtKB-KW"/>
</dbReference>
<evidence type="ECO:0000256" key="13">
    <source>
        <dbReference type="ARBA" id="ARBA00023180"/>
    </source>
</evidence>
<dbReference type="EMBL" id="JAUJYO010000004">
    <property type="protein sequence ID" value="KAK1318632.1"/>
    <property type="molecule type" value="Genomic_DNA"/>
</dbReference>
<feature type="transmembrane region" description="Helical" evidence="14">
    <location>
        <begin position="514"/>
        <end position="535"/>
    </location>
</feature>
<evidence type="ECO:0000256" key="14">
    <source>
        <dbReference type="SAM" id="Phobius"/>
    </source>
</evidence>
<keyword evidence="10 14" id="KW-1133">Transmembrane helix</keyword>
<dbReference type="Gene3D" id="3.40.630.10">
    <property type="entry name" value="Zn peptidases"/>
    <property type="match status" value="1"/>
</dbReference>
<dbReference type="PANTHER" id="PTHR12147">
    <property type="entry name" value="METALLOPEPTIDASE M28 FAMILY MEMBER"/>
    <property type="match status" value="1"/>
</dbReference>
<evidence type="ECO:0000256" key="11">
    <source>
        <dbReference type="ARBA" id="ARBA00023049"/>
    </source>
</evidence>
<reference evidence="16" key="1">
    <citation type="journal article" date="2023" name="Nat. Commun.">
        <title>Diploid and tetraploid genomes of Acorus and the evolution of monocots.</title>
        <authorList>
            <person name="Ma L."/>
            <person name="Liu K.W."/>
            <person name="Li Z."/>
            <person name="Hsiao Y.Y."/>
            <person name="Qi Y."/>
            <person name="Fu T."/>
            <person name="Tang G.D."/>
            <person name="Zhang D."/>
            <person name="Sun W.H."/>
            <person name="Liu D.K."/>
            <person name="Li Y."/>
            <person name="Chen G.Z."/>
            <person name="Liu X.D."/>
            <person name="Liao X.Y."/>
            <person name="Jiang Y.T."/>
            <person name="Yu X."/>
            <person name="Hao Y."/>
            <person name="Huang J."/>
            <person name="Zhao X.W."/>
            <person name="Ke S."/>
            <person name="Chen Y.Y."/>
            <person name="Wu W.L."/>
            <person name="Hsu J.L."/>
            <person name="Lin Y.F."/>
            <person name="Huang M.D."/>
            <person name="Li C.Y."/>
            <person name="Huang L."/>
            <person name="Wang Z.W."/>
            <person name="Zhao X."/>
            <person name="Zhong W.Y."/>
            <person name="Peng D.H."/>
            <person name="Ahmad S."/>
            <person name="Lan S."/>
            <person name="Zhang J.S."/>
            <person name="Tsai W.C."/>
            <person name="Van de Peer Y."/>
            <person name="Liu Z.J."/>
        </authorList>
    </citation>
    <scope>NUCLEOTIDE SEQUENCE</scope>
    <source>
        <strain evidence="16">CP</strain>
    </source>
</reference>
<evidence type="ECO:0000256" key="2">
    <source>
        <dbReference type="ARBA" id="ARBA00004477"/>
    </source>
</evidence>
<evidence type="ECO:0000313" key="16">
    <source>
        <dbReference type="EMBL" id="KAK1318632.1"/>
    </source>
</evidence>
<protein>
    <recommendedName>
        <fullName evidence="15">Peptidase M28 domain-containing protein</fullName>
    </recommendedName>
</protein>
<feature type="transmembrane region" description="Helical" evidence="14">
    <location>
        <begin position="414"/>
        <end position="431"/>
    </location>
</feature>
<dbReference type="GO" id="GO:0046872">
    <property type="term" value="F:metal ion binding"/>
    <property type="evidence" value="ECO:0007669"/>
    <property type="project" value="UniProtKB-KW"/>
</dbReference>
<gene>
    <name evidence="16" type="ORF">QJS10_CPB04g00276</name>
</gene>
<evidence type="ECO:0000256" key="10">
    <source>
        <dbReference type="ARBA" id="ARBA00022989"/>
    </source>
</evidence>
<dbReference type="FunFam" id="3.40.630.10:FF:000008">
    <property type="entry name" value="Endoplasmic reticulum metallopeptidase 1"/>
    <property type="match status" value="1"/>
</dbReference>
<evidence type="ECO:0000256" key="5">
    <source>
        <dbReference type="ARBA" id="ARBA00022692"/>
    </source>
</evidence>
<evidence type="ECO:0000256" key="9">
    <source>
        <dbReference type="ARBA" id="ARBA00022833"/>
    </source>
</evidence>
<dbReference type="GO" id="GO:0008235">
    <property type="term" value="F:metalloexopeptidase activity"/>
    <property type="evidence" value="ECO:0007669"/>
    <property type="project" value="InterPro"/>
</dbReference>
<organism evidence="16 17">
    <name type="scientific">Acorus calamus</name>
    <name type="common">Sweet flag</name>
    <dbReference type="NCBI Taxonomy" id="4465"/>
    <lineage>
        <taxon>Eukaryota</taxon>
        <taxon>Viridiplantae</taxon>
        <taxon>Streptophyta</taxon>
        <taxon>Embryophyta</taxon>
        <taxon>Tracheophyta</taxon>
        <taxon>Spermatophyta</taxon>
        <taxon>Magnoliopsida</taxon>
        <taxon>Liliopsida</taxon>
        <taxon>Acoraceae</taxon>
        <taxon>Acorus</taxon>
    </lineage>
</organism>
<keyword evidence="13" id="KW-0325">Glycoprotein</keyword>
<reference evidence="16" key="2">
    <citation type="submission" date="2023-06" db="EMBL/GenBank/DDBJ databases">
        <authorList>
            <person name="Ma L."/>
            <person name="Liu K.-W."/>
            <person name="Li Z."/>
            <person name="Hsiao Y.-Y."/>
            <person name="Qi Y."/>
            <person name="Fu T."/>
            <person name="Tang G."/>
            <person name="Zhang D."/>
            <person name="Sun W.-H."/>
            <person name="Liu D.-K."/>
            <person name="Li Y."/>
            <person name="Chen G.-Z."/>
            <person name="Liu X.-D."/>
            <person name="Liao X.-Y."/>
            <person name="Jiang Y.-T."/>
            <person name="Yu X."/>
            <person name="Hao Y."/>
            <person name="Huang J."/>
            <person name="Zhao X.-W."/>
            <person name="Ke S."/>
            <person name="Chen Y.-Y."/>
            <person name="Wu W.-L."/>
            <person name="Hsu J.-L."/>
            <person name="Lin Y.-F."/>
            <person name="Huang M.-D."/>
            <person name="Li C.-Y."/>
            <person name="Huang L."/>
            <person name="Wang Z.-W."/>
            <person name="Zhao X."/>
            <person name="Zhong W.-Y."/>
            <person name="Peng D.-H."/>
            <person name="Ahmad S."/>
            <person name="Lan S."/>
            <person name="Zhang J.-S."/>
            <person name="Tsai W.-C."/>
            <person name="Van De Peer Y."/>
            <person name="Liu Z.-J."/>
        </authorList>
    </citation>
    <scope>NUCLEOTIDE SEQUENCE</scope>
    <source>
        <strain evidence="16">CP</strain>
        <tissue evidence="16">Leaves</tissue>
    </source>
</reference>
<evidence type="ECO:0000256" key="12">
    <source>
        <dbReference type="ARBA" id="ARBA00023136"/>
    </source>
</evidence>
<keyword evidence="8" id="KW-0256">Endoplasmic reticulum</keyword>
<keyword evidence="5 14" id="KW-0812">Transmembrane</keyword>
<evidence type="ECO:0000256" key="1">
    <source>
        <dbReference type="ARBA" id="ARBA00001947"/>
    </source>
</evidence>
<evidence type="ECO:0000259" key="15">
    <source>
        <dbReference type="Pfam" id="PF04389"/>
    </source>
</evidence>
<name>A0AAV9EZ24_ACOCL</name>
<keyword evidence="9" id="KW-0862">Zinc</keyword>
<dbReference type="AlphaFoldDB" id="A0AAV9EZ24"/>